<dbReference type="PANTHER" id="PTHR11070">
    <property type="entry name" value="UVRD / RECB / PCRA DNA HELICASE FAMILY MEMBER"/>
    <property type="match status" value="1"/>
</dbReference>
<keyword evidence="2 10" id="KW-0547">Nucleotide-binding</keyword>
<evidence type="ECO:0000256" key="8">
    <source>
        <dbReference type="ARBA" id="ARBA00034808"/>
    </source>
</evidence>
<keyword evidence="14" id="KW-1185">Reference proteome</keyword>
<sequence length="680" mass="74021">MSEMEWSDGLDDEQRRAVEHGATPLVVAAGAGTGKTRTLTARVARLLDAGVPPERVLLLTFTRRAAAAMTTRAAAACARPEAAGRLWGGTFHAVAHRLVAEHAPHLGLADVTVLDPGDVTDLLDLIREEHGLTGTGRRLPTSQSIADIYSRAVNTGTPARRLMAEQFPWCLPHADAITGLLRDYGTRKRARGLLDFDDLLLYWRALLDDERVGPRLRARWDWVLVDEYQDVNRVQVDIVRGLRPDGDGLTVVGDDAQAVYGFRGASPEHLLSLLDDLPKASLVRLERNFRSTQPVLDLANVARPGELRLRLVADRGAAGERPRVIRCRDADDEARQVADAVLAAHQEGLDLREQAVLMRTGTHSHQLEIELKVRSIPFVKYGGIGYLETAHVRDVLAAFRLALNPADEVSWYRLLTRHRAIGKAGARTLAGILSGTDEGRYDEALRTASDKARPGLAATLDQLRTAQSADATAAVVEACHAAVLPLLRVHYADWSRRSADIERLVESAAGGSDLRAFIADATIDPANVAGDWAKQPYLDEDYLTLSTIHSAKGLEWSAVHLIRASDGAIPSDMALTSDAGLAEEERLFYVAVTRARDTLHVYSPGRLPTHPTSFHARHVLAKPSRFLTPEVLAVADRVDVTRPAAPVDIDTDIGIDSDIDCAASRSATPVTVPSMDELFG</sequence>
<evidence type="ECO:0000256" key="3">
    <source>
        <dbReference type="ARBA" id="ARBA00022801"/>
    </source>
</evidence>
<dbReference type="GO" id="GO:0000725">
    <property type="term" value="P:recombinational repair"/>
    <property type="evidence" value="ECO:0007669"/>
    <property type="project" value="TreeGrafter"/>
</dbReference>
<keyword evidence="3 10" id="KW-0378">Hydrolase</keyword>
<comment type="similarity">
    <text evidence="1">Belongs to the helicase family. UvrD subfamily.</text>
</comment>
<dbReference type="InterPro" id="IPR013986">
    <property type="entry name" value="DExx_box_DNA_helicase_dom_sf"/>
</dbReference>
<dbReference type="InterPro" id="IPR027417">
    <property type="entry name" value="P-loop_NTPase"/>
</dbReference>
<dbReference type="Pfam" id="PF13361">
    <property type="entry name" value="UvrD_C"/>
    <property type="match status" value="2"/>
</dbReference>
<comment type="caution">
    <text evidence="13">The sequence shown here is derived from an EMBL/GenBank/DDBJ whole genome shotgun (WGS) entry which is preliminary data.</text>
</comment>
<name>A0A849AG36_9MICO</name>
<accession>A0A849AG36</accession>
<reference evidence="13 14" key="1">
    <citation type="submission" date="2020-05" db="EMBL/GenBank/DDBJ databases">
        <title>Flexivirga sp. ID2601S isolated from air conditioner.</title>
        <authorList>
            <person name="Kim D.H."/>
        </authorList>
    </citation>
    <scope>NUCLEOTIDE SEQUENCE [LARGE SCALE GENOMIC DNA]</scope>
    <source>
        <strain evidence="13 14">ID2601S</strain>
    </source>
</reference>
<dbReference type="GO" id="GO:0043138">
    <property type="term" value="F:3'-5' DNA helicase activity"/>
    <property type="evidence" value="ECO:0007669"/>
    <property type="project" value="UniProtKB-EC"/>
</dbReference>
<dbReference type="Gene3D" id="3.40.50.300">
    <property type="entry name" value="P-loop containing nucleotide triphosphate hydrolases"/>
    <property type="match status" value="2"/>
</dbReference>
<evidence type="ECO:0000259" key="11">
    <source>
        <dbReference type="PROSITE" id="PS51198"/>
    </source>
</evidence>
<evidence type="ECO:0000256" key="1">
    <source>
        <dbReference type="ARBA" id="ARBA00009922"/>
    </source>
</evidence>
<feature type="domain" description="UvrD-like helicase C-terminal" evidence="12">
    <location>
        <begin position="293"/>
        <end position="553"/>
    </location>
</feature>
<dbReference type="GO" id="GO:0003677">
    <property type="term" value="F:DNA binding"/>
    <property type="evidence" value="ECO:0007669"/>
    <property type="project" value="InterPro"/>
</dbReference>
<feature type="binding site" evidence="10">
    <location>
        <begin position="29"/>
        <end position="36"/>
    </location>
    <ligand>
        <name>ATP</name>
        <dbReference type="ChEBI" id="CHEBI:30616"/>
    </ligand>
</feature>
<evidence type="ECO:0000256" key="2">
    <source>
        <dbReference type="ARBA" id="ARBA00022741"/>
    </source>
</evidence>
<evidence type="ECO:0000313" key="14">
    <source>
        <dbReference type="Proteomes" id="UP000557772"/>
    </source>
</evidence>
<dbReference type="InterPro" id="IPR014016">
    <property type="entry name" value="UvrD-like_ATP-bd"/>
</dbReference>
<dbReference type="PROSITE" id="PS51217">
    <property type="entry name" value="UVRD_HELICASE_CTER"/>
    <property type="match status" value="1"/>
</dbReference>
<evidence type="ECO:0000256" key="4">
    <source>
        <dbReference type="ARBA" id="ARBA00022806"/>
    </source>
</evidence>
<evidence type="ECO:0000259" key="12">
    <source>
        <dbReference type="PROSITE" id="PS51217"/>
    </source>
</evidence>
<dbReference type="InterPro" id="IPR014017">
    <property type="entry name" value="DNA_helicase_UvrD-like_C"/>
</dbReference>
<comment type="catalytic activity">
    <reaction evidence="9">
        <text>ATP + H2O = ADP + phosphate + H(+)</text>
        <dbReference type="Rhea" id="RHEA:13065"/>
        <dbReference type="ChEBI" id="CHEBI:15377"/>
        <dbReference type="ChEBI" id="CHEBI:15378"/>
        <dbReference type="ChEBI" id="CHEBI:30616"/>
        <dbReference type="ChEBI" id="CHEBI:43474"/>
        <dbReference type="ChEBI" id="CHEBI:456216"/>
        <dbReference type="EC" id="5.6.2.4"/>
    </reaction>
</comment>
<keyword evidence="5 10" id="KW-0067">ATP-binding</keyword>
<dbReference type="Pfam" id="PF00580">
    <property type="entry name" value="UvrD-helicase"/>
    <property type="match status" value="1"/>
</dbReference>
<evidence type="ECO:0000313" key="13">
    <source>
        <dbReference type="EMBL" id="NNG38536.1"/>
    </source>
</evidence>
<evidence type="ECO:0000256" key="10">
    <source>
        <dbReference type="PROSITE-ProRule" id="PRU00560"/>
    </source>
</evidence>
<evidence type="ECO:0000256" key="9">
    <source>
        <dbReference type="ARBA" id="ARBA00048988"/>
    </source>
</evidence>
<evidence type="ECO:0000256" key="7">
    <source>
        <dbReference type="ARBA" id="ARBA00034617"/>
    </source>
</evidence>
<dbReference type="InterPro" id="IPR000212">
    <property type="entry name" value="DNA_helicase_UvrD/REP"/>
</dbReference>
<gene>
    <name evidence="13" type="ORF">HJ588_04500</name>
</gene>
<dbReference type="GO" id="GO:0005524">
    <property type="term" value="F:ATP binding"/>
    <property type="evidence" value="ECO:0007669"/>
    <property type="project" value="UniProtKB-UniRule"/>
</dbReference>
<comment type="catalytic activity">
    <reaction evidence="7">
        <text>Couples ATP hydrolysis with the unwinding of duplex DNA by translocating in the 3'-5' direction.</text>
        <dbReference type="EC" id="5.6.2.4"/>
    </reaction>
</comment>
<dbReference type="PROSITE" id="PS51198">
    <property type="entry name" value="UVRD_HELICASE_ATP_BIND"/>
    <property type="match status" value="1"/>
</dbReference>
<keyword evidence="6" id="KW-0413">Isomerase</keyword>
<dbReference type="RefSeq" id="WP_171152416.1">
    <property type="nucleotide sequence ID" value="NZ_JABENB010000001.1"/>
</dbReference>
<dbReference type="GO" id="GO:0005829">
    <property type="term" value="C:cytosol"/>
    <property type="evidence" value="ECO:0007669"/>
    <property type="project" value="TreeGrafter"/>
</dbReference>
<feature type="domain" description="UvrD-like helicase ATP-binding" evidence="11">
    <location>
        <begin position="8"/>
        <end position="292"/>
    </location>
</feature>
<evidence type="ECO:0000256" key="5">
    <source>
        <dbReference type="ARBA" id="ARBA00022840"/>
    </source>
</evidence>
<dbReference type="CDD" id="cd17932">
    <property type="entry name" value="DEXQc_UvrD"/>
    <property type="match status" value="1"/>
</dbReference>
<dbReference type="Proteomes" id="UP000557772">
    <property type="component" value="Unassembled WGS sequence"/>
</dbReference>
<evidence type="ECO:0000256" key="6">
    <source>
        <dbReference type="ARBA" id="ARBA00023235"/>
    </source>
</evidence>
<keyword evidence="4 10" id="KW-0347">Helicase</keyword>
<dbReference type="EC" id="5.6.2.4" evidence="8"/>
<dbReference type="SUPFAM" id="SSF52540">
    <property type="entry name" value="P-loop containing nucleoside triphosphate hydrolases"/>
    <property type="match status" value="1"/>
</dbReference>
<dbReference type="EMBL" id="JABENB010000001">
    <property type="protein sequence ID" value="NNG38536.1"/>
    <property type="molecule type" value="Genomic_DNA"/>
</dbReference>
<proteinExistence type="inferred from homology"/>
<dbReference type="GO" id="GO:0016787">
    <property type="term" value="F:hydrolase activity"/>
    <property type="evidence" value="ECO:0007669"/>
    <property type="project" value="UniProtKB-UniRule"/>
</dbReference>
<protein>
    <recommendedName>
        <fullName evidence="8">DNA 3'-5' helicase</fullName>
        <ecNumber evidence="8">5.6.2.4</ecNumber>
    </recommendedName>
</protein>
<dbReference type="Gene3D" id="1.10.10.160">
    <property type="match status" value="1"/>
</dbReference>
<dbReference type="PANTHER" id="PTHR11070:SF3">
    <property type="entry name" value="DNA 3'-5' HELICASE"/>
    <property type="match status" value="1"/>
</dbReference>
<dbReference type="AlphaFoldDB" id="A0A849AG36"/>
<dbReference type="Gene3D" id="1.10.486.10">
    <property type="entry name" value="PCRA, domain 4"/>
    <property type="match status" value="1"/>
</dbReference>
<organism evidence="13 14">
    <name type="scientific">Flexivirga aerilata</name>
    <dbReference type="NCBI Taxonomy" id="1656889"/>
    <lineage>
        <taxon>Bacteria</taxon>
        <taxon>Bacillati</taxon>
        <taxon>Actinomycetota</taxon>
        <taxon>Actinomycetes</taxon>
        <taxon>Micrococcales</taxon>
        <taxon>Dermacoccaceae</taxon>
        <taxon>Flexivirga</taxon>
    </lineage>
</organism>